<dbReference type="PANTHER" id="PTHR43861">
    <property type="entry name" value="TRANS-ACONITATE 2-METHYLTRANSFERASE-RELATED"/>
    <property type="match status" value="1"/>
</dbReference>
<dbReference type="InterPro" id="IPR041698">
    <property type="entry name" value="Methyltransf_25"/>
</dbReference>
<accession>A0A1Y0ES11</accession>
<sequence length="439" mass="48773">MSTFKIPQDAFTQELQAIGRMIDKDQLRKAATSLNLARAERPADARVLLMGMRLAQKAGNLPMAIKSARQALQMEPTWHVPMIELAQMLSQSHQAEEAMTLARKAARLEPENFQVMLSAAQVAERCNADETVVWAAKAAELQPQRADLKYALANKYVHRQQWDEAMAIYGPMLEANPHDVNGLLGRLSVAFGRKDTAQAQADADTLLELMPNDETIQFWHAQAHGVVPSSQPKQLVAHLFDEMAGQFDHTLVQGLQYKLPEKVAQMLVDLHPDRKFNLLDLGCGTGLLGLYLRRIQGHIIGVDLSTEMIRQAAKHNIYSRFHTVNLVDALRETPSDTYEAITCLDALIYVGDLTTVVPNALRVLKPGGHFIFSCEVAGEDEADLVLRPSGRYAHKQSKVEQLCQDAGFAYVHIEAMPKLRMEGGEPQKGFLVVARKAVV</sequence>
<dbReference type="Gene3D" id="3.40.50.150">
    <property type="entry name" value="Vaccinia Virus protein VP39"/>
    <property type="match status" value="1"/>
</dbReference>
<name>A0A1Y0ES11_9BURK</name>
<dbReference type="GO" id="GO:0008168">
    <property type="term" value="F:methyltransferase activity"/>
    <property type="evidence" value="ECO:0007669"/>
    <property type="project" value="UniProtKB-KW"/>
</dbReference>
<dbReference type="InterPro" id="IPR019734">
    <property type="entry name" value="TPR_rpt"/>
</dbReference>
<dbReference type="CDD" id="cd02440">
    <property type="entry name" value="AdoMet_MTases"/>
    <property type="match status" value="1"/>
</dbReference>
<feature type="repeat" description="TPR" evidence="3">
    <location>
        <begin position="146"/>
        <end position="179"/>
    </location>
</feature>
<dbReference type="KEGG" id="cser:CCO03_18385"/>
<dbReference type="InterPro" id="IPR011990">
    <property type="entry name" value="TPR-like_helical_dom_sf"/>
</dbReference>
<evidence type="ECO:0000259" key="4">
    <source>
        <dbReference type="Pfam" id="PF13649"/>
    </source>
</evidence>
<reference evidence="5 6" key="1">
    <citation type="submission" date="2017-05" db="EMBL/GenBank/DDBJ databases">
        <authorList>
            <person name="Song R."/>
            <person name="Chenine A.L."/>
            <person name="Ruprecht R.M."/>
        </authorList>
    </citation>
    <scope>NUCLEOTIDE SEQUENCE [LARGE SCALE GENOMIC DNA]</scope>
    <source>
        <strain evidence="5 6">DSM 26136</strain>
    </source>
</reference>
<evidence type="ECO:0000313" key="5">
    <source>
        <dbReference type="EMBL" id="ARU06366.1"/>
    </source>
</evidence>
<dbReference type="PANTHER" id="PTHR43861:SF1">
    <property type="entry name" value="TRANS-ACONITATE 2-METHYLTRANSFERASE"/>
    <property type="match status" value="1"/>
</dbReference>
<dbReference type="PROSITE" id="PS50005">
    <property type="entry name" value="TPR"/>
    <property type="match status" value="1"/>
</dbReference>
<dbReference type="InterPro" id="IPR029063">
    <property type="entry name" value="SAM-dependent_MTases_sf"/>
</dbReference>
<keyword evidence="2" id="KW-0808">Transferase</keyword>
<protein>
    <recommendedName>
        <fullName evidence="4">Methyltransferase domain-containing protein</fullName>
    </recommendedName>
</protein>
<dbReference type="AlphaFoldDB" id="A0A1Y0ES11"/>
<dbReference type="Gene3D" id="1.25.40.10">
    <property type="entry name" value="Tetratricopeptide repeat domain"/>
    <property type="match status" value="2"/>
</dbReference>
<dbReference type="GO" id="GO:0032259">
    <property type="term" value="P:methylation"/>
    <property type="evidence" value="ECO:0007669"/>
    <property type="project" value="UniProtKB-KW"/>
</dbReference>
<evidence type="ECO:0000313" key="6">
    <source>
        <dbReference type="Proteomes" id="UP000196138"/>
    </source>
</evidence>
<evidence type="ECO:0000256" key="2">
    <source>
        <dbReference type="ARBA" id="ARBA00022679"/>
    </source>
</evidence>
<feature type="domain" description="Methyltransferase" evidence="4">
    <location>
        <begin position="279"/>
        <end position="368"/>
    </location>
</feature>
<gene>
    <name evidence="5" type="ORF">CCO03_18385</name>
</gene>
<keyword evidence="6" id="KW-1185">Reference proteome</keyword>
<keyword evidence="1" id="KW-0489">Methyltransferase</keyword>
<evidence type="ECO:0000256" key="3">
    <source>
        <dbReference type="PROSITE-ProRule" id="PRU00339"/>
    </source>
</evidence>
<dbReference type="SUPFAM" id="SSF53335">
    <property type="entry name" value="S-adenosyl-L-methionine-dependent methyltransferases"/>
    <property type="match status" value="1"/>
</dbReference>
<proteinExistence type="predicted"/>
<dbReference type="Proteomes" id="UP000196138">
    <property type="component" value="Chromosome"/>
</dbReference>
<dbReference type="RefSeq" id="WP_087283439.1">
    <property type="nucleotide sequence ID" value="NZ_CP021455.1"/>
</dbReference>
<dbReference type="SUPFAM" id="SSF81901">
    <property type="entry name" value="HCP-like"/>
    <property type="match status" value="1"/>
</dbReference>
<organism evidence="5 6">
    <name type="scientific">Comamonas serinivorans</name>
    <dbReference type="NCBI Taxonomy" id="1082851"/>
    <lineage>
        <taxon>Bacteria</taxon>
        <taxon>Pseudomonadati</taxon>
        <taxon>Pseudomonadota</taxon>
        <taxon>Betaproteobacteria</taxon>
        <taxon>Burkholderiales</taxon>
        <taxon>Comamonadaceae</taxon>
        <taxon>Comamonas</taxon>
    </lineage>
</organism>
<evidence type="ECO:0000256" key="1">
    <source>
        <dbReference type="ARBA" id="ARBA00022603"/>
    </source>
</evidence>
<dbReference type="Pfam" id="PF13649">
    <property type="entry name" value="Methyltransf_25"/>
    <property type="match status" value="1"/>
</dbReference>
<dbReference type="OrthoDB" id="9809392at2"/>
<keyword evidence="3" id="KW-0802">TPR repeat</keyword>
<dbReference type="EMBL" id="CP021455">
    <property type="protein sequence ID" value="ARU06366.1"/>
    <property type="molecule type" value="Genomic_DNA"/>
</dbReference>